<gene>
    <name evidence="3" type="ORF">PFLUV_G00220460</name>
</gene>
<dbReference type="EMBL" id="VHII01000019">
    <property type="protein sequence ID" value="KAF1375463.1"/>
    <property type="molecule type" value="Genomic_DNA"/>
</dbReference>
<keyword evidence="2" id="KW-0732">Signal</keyword>
<dbReference type="Proteomes" id="UP000465112">
    <property type="component" value="Chromosome 19"/>
</dbReference>
<keyword evidence="4" id="KW-1185">Reference proteome</keyword>
<organism evidence="3 4">
    <name type="scientific">Perca fluviatilis</name>
    <name type="common">European perch</name>
    <dbReference type="NCBI Taxonomy" id="8168"/>
    <lineage>
        <taxon>Eukaryota</taxon>
        <taxon>Metazoa</taxon>
        <taxon>Chordata</taxon>
        <taxon>Craniata</taxon>
        <taxon>Vertebrata</taxon>
        <taxon>Euteleostomi</taxon>
        <taxon>Actinopterygii</taxon>
        <taxon>Neopterygii</taxon>
        <taxon>Teleostei</taxon>
        <taxon>Neoteleostei</taxon>
        <taxon>Acanthomorphata</taxon>
        <taxon>Eupercaria</taxon>
        <taxon>Perciformes</taxon>
        <taxon>Percoidei</taxon>
        <taxon>Percidae</taxon>
        <taxon>Percinae</taxon>
        <taxon>Perca</taxon>
    </lineage>
</organism>
<keyword evidence="1" id="KW-0472">Membrane</keyword>
<keyword evidence="1" id="KW-1133">Transmembrane helix</keyword>
<evidence type="ECO:0000313" key="4">
    <source>
        <dbReference type="Proteomes" id="UP000465112"/>
    </source>
</evidence>
<dbReference type="AlphaFoldDB" id="A0A6A5EHK7"/>
<name>A0A6A5EHK7_PERFL</name>
<protein>
    <submittedName>
        <fullName evidence="3">Uncharacterized protein</fullName>
    </submittedName>
</protein>
<keyword evidence="1" id="KW-0812">Transmembrane</keyword>
<feature type="signal peptide" evidence="2">
    <location>
        <begin position="1"/>
        <end position="21"/>
    </location>
</feature>
<proteinExistence type="predicted"/>
<comment type="caution">
    <text evidence="3">The sequence shown here is derived from an EMBL/GenBank/DDBJ whole genome shotgun (WGS) entry which is preliminary data.</text>
</comment>
<sequence>MLKRVGYLWIFYHFFLGICLAHDLPCTVTHESGRTRYSVPEFNETDCYYQWTNGTKFPLATHETPMDRQVAMKSHRTLLIYVCSELIHYNRDCLSETEGRREATCTTNCSGQVNAGLQTGEAVAHYHWIAPTVVSLLLLGLGMGFLYHRFKNRTFRCGNLFYTSVKTEQHA</sequence>
<accession>A0A6A5EHK7</accession>
<feature type="transmembrane region" description="Helical" evidence="1">
    <location>
        <begin position="128"/>
        <end position="147"/>
    </location>
</feature>
<reference evidence="3 4" key="1">
    <citation type="submission" date="2019-06" db="EMBL/GenBank/DDBJ databases">
        <title>A chromosome-scale genome assembly of the European perch, Perca fluviatilis.</title>
        <authorList>
            <person name="Roques C."/>
            <person name="Zahm M."/>
            <person name="Cabau C."/>
            <person name="Klopp C."/>
            <person name="Bouchez O."/>
            <person name="Donnadieu C."/>
            <person name="Kuhl H."/>
            <person name="Gislard M."/>
            <person name="Guendouz S."/>
            <person name="Journot L."/>
            <person name="Haffray P."/>
            <person name="Bestin A."/>
            <person name="Morvezen R."/>
            <person name="Feron R."/>
            <person name="Wen M."/>
            <person name="Jouanno E."/>
            <person name="Herpin A."/>
            <person name="Schartl M."/>
            <person name="Postlethwait J."/>
            <person name="Schaerlinger B."/>
            <person name="Chardard D."/>
            <person name="Lecocq T."/>
            <person name="Poncet C."/>
            <person name="Jaffrelo L."/>
            <person name="Lampietro C."/>
            <person name="Guiguen Y."/>
        </authorList>
    </citation>
    <scope>NUCLEOTIDE SEQUENCE [LARGE SCALE GENOMIC DNA]</scope>
    <source>
        <tissue evidence="3">Blood</tissue>
    </source>
</reference>
<feature type="chain" id="PRO_5025328029" evidence="2">
    <location>
        <begin position="22"/>
        <end position="171"/>
    </location>
</feature>
<evidence type="ECO:0000256" key="1">
    <source>
        <dbReference type="SAM" id="Phobius"/>
    </source>
</evidence>
<evidence type="ECO:0000256" key="2">
    <source>
        <dbReference type="SAM" id="SignalP"/>
    </source>
</evidence>
<evidence type="ECO:0000313" key="3">
    <source>
        <dbReference type="EMBL" id="KAF1375463.1"/>
    </source>
</evidence>